<evidence type="ECO:0000256" key="7">
    <source>
        <dbReference type="ARBA" id="ARBA00023303"/>
    </source>
</evidence>
<keyword evidence="6 9" id="KW-0472">Membrane</keyword>
<keyword evidence="4 9" id="KW-1133">Transmembrane helix</keyword>
<evidence type="ECO:0000259" key="10">
    <source>
        <dbReference type="Pfam" id="PF07885"/>
    </source>
</evidence>
<dbReference type="InterPro" id="IPR013099">
    <property type="entry name" value="K_chnl_dom"/>
</dbReference>
<feature type="transmembrane region" description="Helical" evidence="9">
    <location>
        <begin position="1186"/>
        <end position="1208"/>
    </location>
</feature>
<evidence type="ECO:0000256" key="9">
    <source>
        <dbReference type="SAM" id="Phobius"/>
    </source>
</evidence>
<feature type="transmembrane region" description="Helical" evidence="9">
    <location>
        <begin position="264"/>
        <end position="280"/>
    </location>
</feature>
<dbReference type="SUPFAM" id="SSF81324">
    <property type="entry name" value="Voltage-gated potassium channels"/>
    <property type="match status" value="2"/>
</dbReference>
<evidence type="ECO:0000256" key="5">
    <source>
        <dbReference type="ARBA" id="ARBA00023065"/>
    </source>
</evidence>
<feature type="compositionally biased region" description="Polar residues" evidence="8">
    <location>
        <begin position="1042"/>
        <end position="1053"/>
    </location>
</feature>
<evidence type="ECO:0000256" key="2">
    <source>
        <dbReference type="ARBA" id="ARBA00022448"/>
    </source>
</evidence>
<evidence type="ECO:0000256" key="3">
    <source>
        <dbReference type="ARBA" id="ARBA00022692"/>
    </source>
</evidence>
<feature type="compositionally biased region" description="Basic residues" evidence="8">
    <location>
        <begin position="335"/>
        <end position="358"/>
    </location>
</feature>
<protein>
    <submittedName>
        <fullName evidence="12 13">Uncharacterized protein LOC105233244</fullName>
    </submittedName>
</protein>
<comment type="subcellular location">
    <subcellularLocation>
        <location evidence="1">Membrane</location>
        <topology evidence="1">Multi-pass membrane protein</topology>
    </subcellularLocation>
</comment>
<evidence type="ECO:0000256" key="1">
    <source>
        <dbReference type="ARBA" id="ARBA00004141"/>
    </source>
</evidence>
<evidence type="ECO:0000313" key="11">
    <source>
        <dbReference type="Proteomes" id="UP001652620"/>
    </source>
</evidence>
<keyword evidence="7" id="KW-0407">Ion channel</keyword>
<dbReference type="Gene3D" id="1.10.287.70">
    <property type="match status" value="2"/>
</dbReference>
<evidence type="ECO:0000256" key="8">
    <source>
        <dbReference type="SAM" id="MobiDB-lite"/>
    </source>
</evidence>
<gene>
    <name evidence="12 13" type="primary">LOC105233244</name>
</gene>
<feature type="domain" description="Potassium channel" evidence="10">
    <location>
        <begin position="257"/>
        <end position="313"/>
    </location>
</feature>
<evidence type="ECO:0000256" key="4">
    <source>
        <dbReference type="ARBA" id="ARBA00022989"/>
    </source>
</evidence>
<feature type="transmembrane region" description="Helical" evidence="9">
    <location>
        <begin position="144"/>
        <end position="162"/>
    </location>
</feature>
<organism evidence="11 13">
    <name type="scientific">Bactrocera dorsalis</name>
    <name type="common">Oriental fruit fly</name>
    <name type="synonym">Dacus dorsalis</name>
    <dbReference type="NCBI Taxonomy" id="27457"/>
    <lineage>
        <taxon>Eukaryota</taxon>
        <taxon>Metazoa</taxon>
        <taxon>Ecdysozoa</taxon>
        <taxon>Arthropoda</taxon>
        <taxon>Hexapoda</taxon>
        <taxon>Insecta</taxon>
        <taxon>Pterygota</taxon>
        <taxon>Neoptera</taxon>
        <taxon>Endopterygota</taxon>
        <taxon>Diptera</taxon>
        <taxon>Brachycera</taxon>
        <taxon>Muscomorpha</taxon>
        <taxon>Tephritoidea</taxon>
        <taxon>Tephritidae</taxon>
        <taxon>Bactrocera</taxon>
        <taxon>Bactrocera</taxon>
    </lineage>
</organism>
<keyword evidence="2" id="KW-0813">Transport</keyword>
<feature type="transmembrane region" description="Helical" evidence="9">
    <location>
        <begin position="292"/>
        <end position="314"/>
    </location>
</feature>
<feature type="region of interest" description="Disordered" evidence="8">
    <location>
        <begin position="539"/>
        <end position="570"/>
    </location>
</feature>
<feature type="transmembrane region" description="Helical" evidence="9">
    <location>
        <begin position="1129"/>
        <end position="1150"/>
    </location>
</feature>
<feature type="region of interest" description="Disordered" evidence="8">
    <location>
        <begin position="1"/>
        <end position="44"/>
    </location>
</feature>
<feature type="compositionally biased region" description="Low complexity" evidence="8">
    <location>
        <begin position="10"/>
        <end position="40"/>
    </location>
</feature>
<dbReference type="GeneID" id="105233244"/>
<evidence type="ECO:0000256" key="6">
    <source>
        <dbReference type="ARBA" id="ARBA00023136"/>
    </source>
</evidence>
<sequence>MSDVERARNATKTTTANNTASTTATAKATTTTIERNTANSEQLPYKHCSTTTATPGAAAAAAVKLQHQQLYHNQLYHQQQQQQSYSKPTSHYNYNNTTSVAQQQPQYQLITSTGGEFGGAADDTSIFGSCFGLLLKVLFSPPGLVALVVGYSMLGACIFPLLEAPQDINTSAAIAKSREECLRELWIITEKLNVLYERNWSTLVHEQLRRFEDSIVAATRHTNNSSYSIGMFGGSSTALRRYGSTFDASTDAMLAPTHWTFGEALLYSVTVITTIGHGSLTPRTAAGKIATILYALIGVPLMLMCLSSLGALLAEALQCTYARICCRLTRHQHHHHHTHQHSQPHNQHHHHQQHKHEKGHREKEKQPPPHDLYQQQTHHLQVTGEKSGHLLEASAGSMGVSSGGGGGSKYVRRCSADSLDNDVLLKRGLGGCQQEKGHELDCKNCKYDALISETNLSSGYDYSNSGNMGDSGDDSCRLLHNSPAKLNQNQMLAGAKINAHYYQQQHQQQPQLQQPHQQQQQRPDVMLMATTAAAAPKSMQQQYQQLYSRSATPSPQHLQQQPQQQQQHAMQTFHIVSAGSSPTQQGQQQQQQLQALPTLRQYATLQTHQHKPQQQQQQPQQYVAVPSGALVRFQTTTTTPAATGIASALSGSGNNCTTDGNGNVGIGVGATLIATGMSGNCYQSANVSVPGGGTATATIYFPIATAAHPQQQQQQHQQTSSFTSVAYAAATTASNDATIATKMSGTSLGSGSSNAAATQLLCNQPIVKYHTIQLTHATRKPQQQQTQQQPALMGSAADVMPLPPPPAYQTATVHGIRRAKFLTKPLPPEISTLVAGERDLTCRHDLLLQQSGGSAASSNVNNATTTPTQSTIYAGTTTTATSNASNATTIAMLTSGLTATAAACSGNAPTTTTAAAATANNTQMGTLMSGTSSMVGSNATVDIMEDEEEHEQQRLGNCPHGTPSRVPLISGSSGAINAHSNAGSTDEEQRGARSLFNATAASFHRHTLNTFQRNAAARKSTTYAATRRAGCNMHVTSHRSGKSSSCYGDTATETSDDEDVDAEAAYMQRDTTAGEQFRLTKLNKGNKQTKPDEQTAYCDTDATADEAEDDETASNADGETEENGAQVPISIVLLILICYICLGTVIFAFWENWSIVDGAYFCFVTLTTIGYGDFMPERTFHGPHVQLFACCAYLLLGLVLVAMSFSILETQLMWKCKRIAVRLKLAND</sequence>
<dbReference type="Proteomes" id="UP001652620">
    <property type="component" value="Chromosome 3"/>
</dbReference>
<proteinExistence type="predicted"/>
<feature type="domain" description="Potassium channel" evidence="10">
    <location>
        <begin position="1135"/>
        <end position="1210"/>
    </location>
</feature>
<feature type="region of interest" description="Disordered" evidence="8">
    <location>
        <begin position="1082"/>
        <end position="1121"/>
    </location>
</feature>
<feature type="region of interest" description="Disordered" evidence="8">
    <location>
        <begin position="502"/>
        <end position="523"/>
    </location>
</feature>
<feature type="compositionally biased region" description="Polar residues" evidence="8">
    <location>
        <begin position="539"/>
        <end position="554"/>
    </location>
</feature>
<dbReference type="PANTHER" id="PTHR11003">
    <property type="entry name" value="POTASSIUM CHANNEL, SUBFAMILY K"/>
    <property type="match status" value="1"/>
</dbReference>
<feature type="transmembrane region" description="Helical" evidence="9">
    <location>
        <begin position="1157"/>
        <end position="1174"/>
    </location>
</feature>
<dbReference type="RefSeq" id="XP_049307496.1">
    <property type="nucleotide sequence ID" value="XM_049451539.1"/>
</dbReference>
<evidence type="ECO:0000313" key="12">
    <source>
        <dbReference type="RefSeq" id="XP_049307496.1"/>
    </source>
</evidence>
<dbReference type="RefSeq" id="XP_049307497.1">
    <property type="nucleotide sequence ID" value="XM_049451540.1"/>
</dbReference>
<feature type="compositionally biased region" description="Low complexity" evidence="8">
    <location>
        <begin position="503"/>
        <end position="521"/>
    </location>
</feature>
<dbReference type="PANTHER" id="PTHR11003:SF352">
    <property type="entry name" value="BCDNA.GH04802-RELATED"/>
    <property type="match status" value="1"/>
</dbReference>
<feature type="region of interest" description="Disordered" evidence="8">
    <location>
        <begin position="335"/>
        <end position="383"/>
    </location>
</feature>
<feature type="compositionally biased region" description="Basic and acidic residues" evidence="8">
    <location>
        <begin position="359"/>
        <end position="368"/>
    </location>
</feature>
<accession>A0ABM3JE42</accession>
<name>A0ABM3JE42_BACDO</name>
<reference evidence="12 13" key="1">
    <citation type="submission" date="2025-05" db="UniProtKB">
        <authorList>
            <consortium name="RefSeq"/>
        </authorList>
    </citation>
    <scope>IDENTIFICATION</scope>
    <source>
        <tissue evidence="12 13">Adult</tissue>
    </source>
</reference>
<keyword evidence="11" id="KW-1185">Reference proteome</keyword>
<evidence type="ECO:0000313" key="13">
    <source>
        <dbReference type="RefSeq" id="XP_049307497.1"/>
    </source>
</evidence>
<keyword evidence="3 9" id="KW-0812">Transmembrane</keyword>
<feature type="compositionally biased region" description="Low complexity" evidence="8">
    <location>
        <begin position="555"/>
        <end position="568"/>
    </location>
</feature>
<keyword evidence="5" id="KW-0406">Ion transport</keyword>
<dbReference type="InterPro" id="IPR003280">
    <property type="entry name" value="2pore_dom_K_chnl"/>
</dbReference>
<feature type="compositionally biased region" description="Acidic residues" evidence="8">
    <location>
        <begin position="1102"/>
        <end position="1121"/>
    </location>
</feature>
<feature type="region of interest" description="Disordered" evidence="8">
    <location>
        <begin position="1035"/>
        <end position="1054"/>
    </location>
</feature>
<dbReference type="Pfam" id="PF07885">
    <property type="entry name" value="Ion_trans_2"/>
    <property type="match status" value="2"/>
</dbReference>